<organism evidence="2 3">
    <name type="scientific">Uruburuella testudinis</name>
    <dbReference type="NCBI Taxonomy" id="1282863"/>
    <lineage>
        <taxon>Bacteria</taxon>
        <taxon>Pseudomonadati</taxon>
        <taxon>Pseudomonadota</taxon>
        <taxon>Betaproteobacteria</taxon>
        <taxon>Neisseriales</taxon>
        <taxon>Neisseriaceae</taxon>
        <taxon>Uruburuella</taxon>
    </lineage>
</organism>
<keyword evidence="1" id="KW-0732">Signal</keyword>
<evidence type="ECO:0000313" key="2">
    <source>
        <dbReference type="EMBL" id="UOO82848.1"/>
    </source>
</evidence>
<reference evidence="2 3" key="1">
    <citation type="journal article" date="2022" name="Res Sq">
        <title>Evolution of multicellular longitudinally dividing oral cavity symbionts (Neisseriaceae).</title>
        <authorList>
            <person name="Nyongesa S."/>
            <person name="Weber P."/>
            <person name="Bernet E."/>
            <person name="Pullido F."/>
            <person name="Nieckarz M."/>
            <person name="Delaby M."/>
            <person name="Nieves C."/>
            <person name="Viehboeck T."/>
            <person name="Krause N."/>
            <person name="Rivera-Millot A."/>
            <person name="Nakamura A."/>
            <person name="Vischer N."/>
            <person name="VanNieuwenhze M."/>
            <person name="Brun Y."/>
            <person name="Cava F."/>
            <person name="Bulgheresi S."/>
            <person name="Veyrier F."/>
        </authorList>
    </citation>
    <scope>NUCLEOTIDE SEQUENCE [LARGE SCALE GENOMIC DNA]</scope>
    <source>
        <strain evidence="2 3">CCUG 63373m</strain>
    </source>
</reference>
<evidence type="ECO:0008006" key="4">
    <source>
        <dbReference type="Google" id="ProtNLM"/>
    </source>
</evidence>
<accession>A0ABY4DUY6</accession>
<name>A0ABY4DUY6_9NEIS</name>
<feature type="signal peptide" evidence="1">
    <location>
        <begin position="1"/>
        <end position="19"/>
    </location>
</feature>
<sequence length="85" mass="9327">MKYAVLLSALVLSACAGLAGKEYSVEAYNSRGQLLNKRIALDSNKAGIPVARDSLCKTYPNATIRVYNNITKQELKDASPYSCRR</sequence>
<dbReference type="RefSeq" id="WP_244786952.1">
    <property type="nucleotide sequence ID" value="NZ_CP091508.1"/>
</dbReference>
<protein>
    <recommendedName>
        <fullName evidence="4">Lipoprotein</fullName>
    </recommendedName>
</protein>
<dbReference type="PROSITE" id="PS51257">
    <property type="entry name" value="PROKAR_LIPOPROTEIN"/>
    <property type="match status" value="1"/>
</dbReference>
<evidence type="ECO:0000313" key="3">
    <source>
        <dbReference type="Proteomes" id="UP000829817"/>
    </source>
</evidence>
<keyword evidence="3" id="KW-1185">Reference proteome</keyword>
<dbReference type="EMBL" id="CP091508">
    <property type="protein sequence ID" value="UOO82848.1"/>
    <property type="molecule type" value="Genomic_DNA"/>
</dbReference>
<gene>
    <name evidence="2" type="ORF">LVJ83_05145</name>
</gene>
<proteinExistence type="predicted"/>
<dbReference type="Proteomes" id="UP000829817">
    <property type="component" value="Chromosome"/>
</dbReference>
<evidence type="ECO:0000256" key="1">
    <source>
        <dbReference type="SAM" id="SignalP"/>
    </source>
</evidence>
<feature type="chain" id="PRO_5046367999" description="Lipoprotein" evidence="1">
    <location>
        <begin position="20"/>
        <end position="85"/>
    </location>
</feature>